<keyword evidence="1" id="KW-0732">Signal</keyword>
<comment type="caution">
    <text evidence="3">The sequence shown here is derived from an EMBL/GenBank/DDBJ whole genome shotgun (WGS) entry which is preliminary data.</text>
</comment>
<evidence type="ECO:0000259" key="2">
    <source>
        <dbReference type="Pfam" id="PF14129"/>
    </source>
</evidence>
<keyword evidence="4" id="KW-1185">Reference proteome</keyword>
<feature type="domain" description="DUF4296" evidence="2">
    <location>
        <begin position="32"/>
        <end position="115"/>
    </location>
</feature>
<proteinExistence type="predicted"/>
<accession>A0ABQ2A5Y8</accession>
<evidence type="ECO:0000313" key="4">
    <source>
        <dbReference type="Proteomes" id="UP000637774"/>
    </source>
</evidence>
<reference evidence="4" key="1">
    <citation type="journal article" date="2019" name="Int. J. Syst. Evol. Microbiol.">
        <title>The Global Catalogue of Microorganisms (GCM) 10K type strain sequencing project: providing services to taxonomists for standard genome sequencing and annotation.</title>
        <authorList>
            <consortium name="The Broad Institute Genomics Platform"/>
            <consortium name="The Broad Institute Genome Sequencing Center for Infectious Disease"/>
            <person name="Wu L."/>
            <person name="Ma J."/>
        </authorList>
    </citation>
    <scope>NUCLEOTIDE SEQUENCE [LARGE SCALE GENOMIC DNA]</scope>
    <source>
        <strain evidence="4">CGMCC 1.14966</strain>
    </source>
</reference>
<gene>
    <name evidence="3" type="ORF">GCM10011495_23910</name>
</gene>
<organism evidence="3 4">
    <name type="scientific">Hymenobacter frigidus</name>
    <dbReference type="NCBI Taxonomy" id="1524095"/>
    <lineage>
        <taxon>Bacteria</taxon>
        <taxon>Pseudomonadati</taxon>
        <taxon>Bacteroidota</taxon>
        <taxon>Cytophagia</taxon>
        <taxon>Cytophagales</taxon>
        <taxon>Hymenobacteraceae</taxon>
        <taxon>Hymenobacter</taxon>
    </lineage>
</organism>
<dbReference type="InterPro" id="IPR025381">
    <property type="entry name" value="DUF4296"/>
</dbReference>
<feature type="signal peptide" evidence="1">
    <location>
        <begin position="1"/>
        <end position="24"/>
    </location>
</feature>
<dbReference type="RefSeq" id="WP_188562304.1">
    <property type="nucleotide sequence ID" value="NZ_BMGY01000021.1"/>
</dbReference>
<feature type="chain" id="PRO_5046337474" description="DUF4296 domain-containing protein" evidence="1">
    <location>
        <begin position="25"/>
        <end position="134"/>
    </location>
</feature>
<evidence type="ECO:0000256" key="1">
    <source>
        <dbReference type="SAM" id="SignalP"/>
    </source>
</evidence>
<name>A0ABQ2A5Y8_9BACT</name>
<protein>
    <recommendedName>
        <fullName evidence="2">DUF4296 domain-containing protein</fullName>
    </recommendedName>
</protein>
<dbReference type="Pfam" id="PF14129">
    <property type="entry name" value="DUF4296"/>
    <property type="match status" value="1"/>
</dbReference>
<evidence type="ECO:0000313" key="3">
    <source>
        <dbReference type="EMBL" id="GGH86710.1"/>
    </source>
</evidence>
<sequence length="134" mass="14846">MKSFRRCCLGLLLPSLLLALPACQRPEEAPLPADLLPKEKIVQLVVDLQVLEARVENSRLSADSSRALYLVNQKEIFWKNEVTDSAFQRSYRYYSIHGKDLDEIYGAAIDTLGRRELKLAPAPAGAVPPPGAAK</sequence>
<dbReference type="EMBL" id="BMGY01000021">
    <property type="protein sequence ID" value="GGH86710.1"/>
    <property type="molecule type" value="Genomic_DNA"/>
</dbReference>
<dbReference type="Proteomes" id="UP000637774">
    <property type="component" value="Unassembled WGS sequence"/>
</dbReference>